<dbReference type="InterPro" id="IPR027417">
    <property type="entry name" value="P-loop_NTPase"/>
</dbReference>
<dbReference type="GO" id="GO:0006508">
    <property type="term" value="P:proteolysis"/>
    <property type="evidence" value="ECO:0007669"/>
    <property type="project" value="InterPro"/>
</dbReference>
<protein>
    <submittedName>
        <fullName evidence="10">RAC family serine/threonine-protein kinase-like</fullName>
    </submittedName>
</protein>
<keyword evidence="11" id="KW-1185">Reference proteome</keyword>
<feature type="region of interest" description="Disordered" evidence="7">
    <location>
        <begin position="1"/>
        <end position="23"/>
    </location>
</feature>
<feature type="domain" description="Calpain catalytic" evidence="9">
    <location>
        <begin position="942"/>
        <end position="1218"/>
    </location>
</feature>
<dbReference type="Gene3D" id="1.10.510.10">
    <property type="entry name" value="Transferase(Phosphotransferase) domain 1"/>
    <property type="match status" value="1"/>
</dbReference>
<comment type="caution">
    <text evidence="10">The sequence shown here is derived from an EMBL/GenBank/DDBJ whole genome shotgun (WGS) entry which is preliminary data.</text>
</comment>
<dbReference type="Pfam" id="PF00004">
    <property type="entry name" value="AAA"/>
    <property type="match status" value="1"/>
</dbReference>
<dbReference type="Pfam" id="PF00648">
    <property type="entry name" value="Peptidase_C2"/>
    <property type="match status" value="1"/>
</dbReference>
<dbReference type="InterPro" id="IPR000719">
    <property type="entry name" value="Prot_kinase_dom"/>
</dbReference>
<evidence type="ECO:0000256" key="3">
    <source>
        <dbReference type="ARBA" id="ARBA00022741"/>
    </source>
</evidence>
<dbReference type="SMART" id="SM00230">
    <property type="entry name" value="CysPc"/>
    <property type="match status" value="1"/>
</dbReference>
<feature type="compositionally biased region" description="Polar residues" evidence="7">
    <location>
        <begin position="1"/>
        <end position="10"/>
    </location>
</feature>
<dbReference type="InterPro" id="IPR003959">
    <property type="entry name" value="ATPase_AAA_core"/>
</dbReference>
<feature type="region of interest" description="Disordered" evidence="7">
    <location>
        <begin position="744"/>
        <end position="782"/>
    </location>
</feature>
<name>A0A1Q9EXX0_SYMMI</name>
<keyword evidence="2" id="KW-0808">Transferase</keyword>
<dbReference type="InterPro" id="IPR038765">
    <property type="entry name" value="Papain-like_cys_pep_sf"/>
</dbReference>
<dbReference type="PANTHER" id="PTHR24351">
    <property type="entry name" value="RIBOSOMAL PROTEIN S6 KINASE"/>
    <property type="match status" value="1"/>
</dbReference>
<comment type="caution">
    <text evidence="6">Lacks conserved residue(s) required for the propagation of feature annotation.</text>
</comment>
<accession>A0A1Q9EXX0</accession>
<dbReference type="SMART" id="SM00220">
    <property type="entry name" value="S_TKc"/>
    <property type="match status" value="1"/>
</dbReference>
<evidence type="ECO:0000256" key="6">
    <source>
        <dbReference type="PROSITE-ProRule" id="PRU00239"/>
    </source>
</evidence>
<evidence type="ECO:0000256" key="4">
    <source>
        <dbReference type="ARBA" id="ARBA00022777"/>
    </source>
</evidence>
<evidence type="ECO:0000259" key="8">
    <source>
        <dbReference type="PROSITE" id="PS50011"/>
    </source>
</evidence>
<dbReference type="SUPFAM" id="SSF52540">
    <property type="entry name" value="P-loop containing nucleoside triphosphate hydrolases"/>
    <property type="match status" value="1"/>
</dbReference>
<dbReference type="SMART" id="SM00382">
    <property type="entry name" value="AAA"/>
    <property type="match status" value="1"/>
</dbReference>
<dbReference type="OrthoDB" id="443882at2759"/>
<dbReference type="Pfam" id="PF00069">
    <property type="entry name" value="Pkinase"/>
    <property type="match status" value="1"/>
</dbReference>
<dbReference type="Gene3D" id="3.40.50.300">
    <property type="entry name" value="P-loop containing nucleotide triphosphate hydrolases"/>
    <property type="match status" value="1"/>
</dbReference>
<gene>
    <name evidence="10" type="primary">pkbA</name>
    <name evidence="10" type="ORF">AK812_SmicGene3892</name>
</gene>
<dbReference type="GO" id="GO:0016887">
    <property type="term" value="F:ATP hydrolysis activity"/>
    <property type="evidence" value="ECO:0007669"/>
    <property type="project" value="InterPro"/>
</dbReference>
<dbReference type="GO" id="GO:0004674">
    <property type="term" value="F:protein serine/threonine kinase activity"/>
    <property type="evidence" value="ECO:0007669"/>
    <property type="project" value="UniProtKB-KW"/>
</dbReference>
<proteinExistence type="predicted"/>
<evidence type="ECO:0000313" key="11">
    <source>
        <dbReference type="Proteomes" id="UP000186817"/>
    </source>
</evidence>
<reference evidence="10 11" key="1">
    <citation type="submission" date="2016-02" db="EMBL/GenBank/DDBJ databases">
        <title>Genome analysis of coral dinoflagellate symbionts highlights evolutionary adaptations to a symbiotic lifestyle.</title>
        <authorList>
            <person name="Aranda M."/>
            <person name="Li Y."/>
            <person name="Liew Y.J."/>
            <person name="Baumgarten S."/>
            <person name="Simakov O."/>
            <person name="Wilson M."/>
            <person name="Piel J."/>
            <person name="Ashoor H."/>
            <person name="Bougouffa S."/>
            <person name="Bajic V.B."/>
            <person name="Ryu T."/>
            <person name="Ravasi T."/>
            <person name="Bayer T."/>
            <person name="Micklem G."/>
            <person name="Kim H."/>
            <person name="Bhak J."/>
            <person name="Lajeunesse T.C."/>
            <person name="Voolstra C.R."/>
        </authorList>
    </citation>
    <scope>NUCLEOTIDE SEQUENCE [LARGE SCALE GENOMIC DNA]</scope>
    <source>
        <strain evidence="10 11">CCMP2467</strain>
    </source>
</reference>
<feature type="compositionally biased region" description="Polar residues" evidence="7">
    <location>
        <begin position="771"/>
        <end position="782"/>
    </location>
</feature>
<evidence type="ECO:0000256" key="1">
    <source>
        <dbReference type="ARBA" id="ARBA00022527"/>
    </source>
</evidence>
<evidence type="ECO:0000259" key="9">
    <source>
        <dbReference type="PROSITE" id="PS50203"/>
    </source>
</evidence>
<dbReference type="GO" id="GO:0005524">
    <property type="term" value="F:ATP binding"/>
    <property type="evidence" value="ECO:0007669"/>
    <property type="project" value="UniProtKB-KW"/>
</dbReference>
<dbReference type="Gene3D" id="3.30.200.20">
    <property type="entry name" value="Phosphorylase Kinase, domain 1"/>
    <property type="match status" value="1"/>
</dbReference>
<keyword evidence="5" id="KW-0067">ATP-binding</keyword>
<evidence type="ECO:0000256" key="2">
    <source>
        <dbReference type="ARBA" id="ARBA00022679"/>
    </source>
</evidence>
<dbReference type="EMBL" id="LSRX01000047">
    <property type="protein sequence ID" value="OLQ12222.1"/>
    <property type="molecule type" value="Genomic_DNA"/>
</dbReference>
<sequence>MEKAGQSKSMGGQKKPEVDVSSVLKKLPSDDDLTWDSYFAPEHVKDELRHLAEGMDPDFQQRLKALRQHCRKRPGQIFRGRPVILLHGPPGTGKTHAMRMLAASLKLQPWILDVKTMSDSWEARNLFGEVLRTIASLNKAIVFLDECEGIFRSRGPMMNYASVAVTTKVELIDDFLTWVDGLQGQRAEEIKGAYLCLSTNILDHIDPAIVSRSNCMKIDLPGLSERRAWWGAHAKHLIPCELDDLGALTEGLSFRDLGQVAEKVEKAAARHGDVDVQLKHCGISQYRQAALRLAAEKSPSSAAAEKPLATVSEQPLHLQAKLEAEQAERWKLEARVQQLELESLDAEWYHIDRVQIQDELIVARSLRDYALPVVRKFGGVRDALLRWTAALSRLGLDVGFGCTGEVLLKTCGFRLIVLLSFNLRLVAEDRSFCSARRADPGYRTLPLAPSRAMGNAMVQEFAQGLQPVPPKKKGRTSNMVLVAGHIRKVTKKGEEPEDRRVEIWVQAEKDATVGWVLSRVIEELAKKEPDAPSIVGLRIVKGAKGDGDASARGGAGRKLGYANSPAVANANKNCGYGGSSSSHPEAKDDYGNLQEELLVDYGAAVLEILEESDCLECIFEVQAPSKVAKDSIQAAGVSIGDFKTIRILGTGASCRVVQVRHKLTGGEYAVKVLSKRKLVTHDKKLERAIAEKRVLARLSHPFVVSLHWAFQTQGHLFLVLDYCSGSVHTLAPKTCVASRCRSAKTAGPMDDDLNKPNPRRVQPPQRIPGSQAPSSPSEARSPWQQWAGLLQGMDVTFEGKKQQFGPDGEPLEHTFGTGAAAALEHTFGTHKKKKPELQMQGWFRAESGRMDLEPLARRSLQAICDTVEDMKQRGRCLTGKFTNDPEILPDVRFVGVLPFAPEKSQLLVPDAQEIIQEEPIFGEEDEDEYEPVEAQPDKTDRWKRLSEFEPLASGTAMLFDESRVNATHFGRVFPGHLDNMYLVEALNAISLRPALARSLFLCYDTKHAVYILRIFKNGIWLKVEVDDYAPLAPNGFEPLCCRSEHFPYILWPSLVEKAYAKVHTLRDGQNPDDNSGGWMAIGGGGQVEDALADLTGGVSGRFYTQDVSPDRLFLYLYNLQRDTLFVCHVNESKCARKGIPLNPCAAHAINRAATHDGHCYVQVFSADPKGARDGGLSELTVPSELLRDYPEKSYEGFFWLAIEDFHAYFSTIIECRLTSSPDVGILGMQSWHHFLAYSNWVAKGMTRRWAKGRSDKHQSDAGALATHLETNLAELQKAAADRLAAAKQTVFANPGQIAGINSPEISVQTPSAPCEIIISAQQTDSRITQVGDHRKPYVPLLIKVYENLGAGNVYSAQVVCRSNWIPTRDAMVAFQTAGGGSFKVVVEMPEGAMCDRLILRCYSSLPYTEFFVNPSMAKHLLALPQGPPIASRFSLVGTVDPGRIARTDIPEPMSDNLDDVRRRHASSSGAGGELFHHLDRRGPFSEVDTRFYISEILLGLEYLHSQDAT</sequence>
<dbReference type="Proteomes" id="UP000186817">
    <property type="component" value="Unassembled WGS sequence"/>
</dbReference>
<dbReference type="SUPFAM" id="SSF56112">
    <property type="entry name" value="Protein kinase-like (PK-like)"/>
    <property type="match status" value="2"/>
</dbReference>
<evidence type="ECO:0000313" key="10">
    <source>
        <dbReference type="EMBL" id="OLQ12222.1"/>
    </source>
</evidence>
<dbReference type="GO" id="GO:0004198">
    <property type="term" value="F:calcium-dependent cysteine-type endopeptidase activity"/>
    <property type="evidence" value="ECO:0007669"/>
    <property type="project" value="InterPro"/>
</dbReference>
<dbReference type="InterPro" id="IPR003593">
    <property type="entry name" value="AAA+_ATPase"/>
</dbReference>
<keyword evidence="4 10" id="KW-0418">Kinase</keyword>
<keyword evidence="1" id="KW-0723">Serine/threonine-protein kinase</keyword>
<dbReference type="PROSITE" id="PS50203">
    <property type="entry name" value="CALPAIN_CAT"/>
    <property type="match status" value="1"/>
</dbReference>
<dbReference type="PROSITE" id="PS50011">
    <property type="entry name" value="PROTEIN_KINASE_DOM"/>
    <property type="match status" value="1"/>
</dbReference>
<organism evidence="10 11">
    <name type="scientific">Symbiodinium microadriaticum</name>
    <name type="common">Dinoflagellate</name>
    <name type="synonym">Zooxanthella microadriatica</name>
    <dbReference type="NCBI Taxonomy" id="2951"/>
    <lineage>
        <taxon>Eukaryota</taxon>
        <taxon>Sar</taxon>
        <taxon>Alveolata</taxon>
        <taxon>Dinophyceae</taxon>
        <taxon>Suessiales</taxon>
        <taxon>Symbiodiniaceae</taxon>
        <taxon>Symbiodinium</taxon>
    </lineage>
</organism>
<dbReference type="SUPFAM" id="SSF54001">
    <property type="entry name" value="Cysteine proteinases"/>
    <property type="match status" value="1"/>
</dbReference>
<dbReference type="InterPro" id="IPR011009">
    <property type="entry name" value="Kinase-like_dom_sf"/>
</dbReference>
<feature type="domain" description="Protein kinase" evidence="8">
    <location>
        <begin position="642"/>
        <end position="982"/>
    </location>
</feature>
<evidence type="ECO:0000256" key="7">
    <source>
        <dbReference type="SAM" id="MobiDB-lite"/>
    </source>
</evidence>
<evidence type="ECO:0000256" key="5">
    <source>
        <dbReference type="ARBA" id="ARBA00022840"/>
    </source>
</evidence>
<dbReference type="InterPro" id="IPR001300">
    <property type="entry name" value="Peptidase_C2_calpain_cat"/>
</dbReference>
<keyword evidence="3" id="KW-0547">Nucleotide-binding</keyword>